<keyword evidence="2" id="KW-1185">Reference proteome</keyword>
<sequence length="54" mass="5945">MGSSTPARARAWLRQLESNLGALENMVFTDDELAAIDQHAVESGVNLWAKQTED</sequence>
<dbReference type="Proteomes" id="UP000273044">
    <property type="component" value="Chromosome"/>
</dbReference>
<organism evidence="1 2">
    <name type="scientific">Arachnia propionica</name>
    <dbReference type="NCBI Taxonomy" id="1750"/>
    <lineage>
        <taxon>Bacteria</taxon>
        <taxon>Bacillati</taxon>
        <taxon>Actinomycetota</taxon>
        <taxon>Actinomycetes</taxon>
        <taxon>Propionibacteriales</taxon>
        <taxon>Propionibacteriaceae</taxon>
        <taxon>Arachnia</taxon>
    </lineage>
</organism>
<gene>
    <name evidence="1" type="ORF">NCTC12967_00053</name>
</gene>
<evidence type="ECO:0000313" key="2">
    <source>
        <dbReference type="Proteomes" id="UP000273044"/>
    </source>
</evidence>
<name>A0A448MUG4_9ACTN</name>
<dbReference type="AlphaFoldDB" id="A0A448MUG4"/>
<protein>
    <submittedName>
        <fullName evidence="1">L-glyceraldehyde 3-phosphate reductase</fullName>
    </submittedName>
</protein>
<accession>A0A448MUG4</accession>
<evidence type="ECO:0000313" key="1">
    <source>
        <dbReference type="EMBL" id="VEH68793.1"/>
    </source>
</evidence>
<dbReference type="EMBL" id="LR134406">
    <property type="protein sequence ID" value="VEH68793.1"/>
    <property type="molecule type" value="Genomic_DNA"/>
</dbReference>
<reference evidence="1 2" key="1">
    <citation type="submission" date="2018-12" db="EMBL/GenBank/DDBJ databases">
        <authorList>
            <consortium name="Pathogen Informatics"/>
        </authorList>
    </citation>
    <scope>NUCLEOTIDE SEQUENCE [LARGE SCALE GENOMIC DNA]</scope>
    <source>
        <strain evidence="1 2">NCTC12967</strain>
    </source>
</reference>
<proteinExistence type="predicted"/>